<comment type="function">
    <text evidence="12">Catalyzes the attachment of alanine to tRNA(Ala) in a two-step reaction: alanine is first activated by ATP to form Ala-AMP and then transferred to the acceptor end of tRNA(Ala). Also edits incorrectly charged Ser-tRNA(Ala) and Gly-tRNA(Ala) via its editing domain.</text>
</comment>
<dbReference type="PRINTS" id="PR00980">
    <property type="entry name" value="TRNASYNTHALA"/>
</dbReference>
<dbReference type="FunFam" id="3.30.930.10:FF:000004">
    <property type="entry name" value="Alanine--tRNA ligase"/>
    <property type="match status" value="1"/>
</dbReference>
<name>A0A191ZIT2_9GAMM</name>
<feature type="binding site" evidence="12">
    <location>
        <position position="661"/>
    </location>
    <ligand>
        <name>Zn(2+)</name>
        <dbReference type="ChEBI" id="CHEBI:29105"/>
    </ligand>
</feature>
<dbReference type="InterPro" id="IPR050058">
    <property type="entry name" value="Ala-tRNA_ligase"/>
</dbReference>
<evidence type="ECO:0000256" key="4">
    <source>
        <dbReference type="ARBA" id="ARBA00022598"/>
    </source>
</evidence>
<feature type="binding site" evidence="12">
    <location>
        <position position="563"/>
    </location>
    <ligand>
        <name>Zn(2+)</name>
        <dbReference type="ChEBI" id="CHEBI:29105"/>
    </ligand>
</feature>
<evidence type="ECO:0000313" key="16">
    <source>
        <dbReference type="Proteomes" id="UP000078596"/>
    </source>
</evidence>
<gene>
    <name evidence="12" type="primary">alaS</name>
    <name evidence="15" type="ORF">A9404_10730</name>
</gene>
<dbReference type="KEGG" id="haz:A9404_10730"/>
<comment type="subcellular location">
    <subcellularLocation>
        <location evidence="1 12">Cytoplasm</location>
    </subcellularLocation>
</comment>
<dbReference type="InterPro" id="IPR018164">
    <property type="entry name" value="Ala-tRNA-synth_IIc_N"/>
</dbReference>
<dbReference type="InterPro" id="IPR012947">
    <property type="entry name" value="tRNA_SAD"/>
</dbReference>
<dbReference type="GO" id="GO:0006419">
    <property type="term" value="P:alanyl-tRNA aminoacylation"/>
    <property type="evidence" value="ECO:0007669"/>
    <property type="project" value="UniProtKB-UniRule"/>
</dbReference>
<organism evidence="15 16">
    <name type="scientific">Halothiobacillus diazotrophicus</name>
    <dbReference type="NCBI Taxonomy" id="1860122"/>
    <lineage>
        <taxon>Bacteria</taxon>
        <taxon>Pseudomonadati</taxon>
        <taxon>Pseudomonadota</taxon>
        <taxon>Gammaproteobacteria</taxon>
        <taxon>Chromatiales</taxon>
        <taxon>Halothiobacillaceae</taxon>
        <taxon>Halothiobacillus</taxon>
    </lineage>
</organism>
<evidence type="ECO:0000256" key="9">
    <source>
        <dbReference type="ARBA" id="ARBA00022884"/>
    </source>
</evidence>
<keyword evidence="12" id="KW-0963">Cytoplasm</keyword>
<dbReference type="SUPFAM" id="SSF55681">
    <property type="entry name" value="Class II aaRS and biotin synthetases"/>
    <property type="match status" value="1"/>
</dbReference>
<evidence type="ECO:0000256" key="6">
    <source>
        <dbReference type="ARBA" id="ARBA00022741"/>
    </source>
</evidence>
<dbReference type="HAMAP" id="MF_00036_B">
    <property type="entry name" value="Ala_tRNA_synth_B"/>
    <property type="match status" value="1"/>
</dbReference>
<comment type="similarity">
    <text evidence="2 12">Belongs to the class-II aminoacyl-tRNA synthetase family.</text>
</comment>
<dbReference type="PROSITE" id="PS50860">
    <property type="entry name" value="AA_TRNA_LIGASE_II_ALA"/>
    <property type="match status" value="1"/>
</dbReference>
<dbReference type="Pfam" id="PF02272">
    <property type="entry name" value="DHHA1"/>
    <property type="match status" value="1"/>
</dbReference>
<keyword evidence="4 12" id="KW-0436">Ligase</keyword>
<comment type="catalytic activity">
    <reaction evidence="12">
        <text>tRNA(Ala) + L-alanine + ATP = L-alanyl-tRNA(Ala) + AMP + diphosphate</text>
        <dbReference type="Rhea" id="RHEA:12540"/>
        <dbReference type="Rhea" id="RHEA-COMP:9657"/>
        <dbReference type="Rhea" id="RHEA-COMP:9923"/>
        <dbReference type="ChEBI" id="CHEBI:30616"/>
        <dbReference type="ChEBI" id="CHEBI:33019"/>
        <dbReference type="ChEBI" id="CHEBI:57972"/>
        <dbReference type="ChEBI" id="CHEBI:78442"/>
        <dbReference type="ChEBI" id="CHEBI:78497"/>
        <dbReference type="ChEBI" id="CHEBI:456215"/>
        <dbReference type="EC" id="6.1.1.7"/>
    </reaction>
</comment>
<dbReference type="InterPro" id="IPR018162">
    <property type="entry name" value="Ala-tRNA-ligase_IIc_anticod-bd"/>
</dbReference>
<accession>A0A191ZIT2</accession>
<dbReference type="InterPro" id="IPR018165">
    <property type="entry name" value="Ala-tRNA-synth_IIc_core"/>
</dbReference>
<evidence type="ECO:0000256" key="8">
    <source>
        <dbReference type="ARBA" id="ARBA00022840"/>
    </source>
</evidence>
<evidence type="ECO:0000256" key="2">
    <source>
        <dbReference type="ARBA" id="ARBA00008226"/>
    </source>
</evidence>
<evidence type="ECO:0000256" key="12">
    <source>
        <dbReference type="HAMAP-Rule" id="MF_00036"/>
    </source>
</evidence>
<dbReference type="GO" id="GO:0008270">
    <property type="term" value="F:zinc ion binding"/>
    <property type="evidence" value="ECO:0007669"/>
    <property type="project" value="UniProtKB-UniRule"/>
</dbReference>
<dbReference type="GO" id="GO:0045892">
    <property type="term" value="P:negative regulation of DNA-templated transcription"/>
    <property type="evidence" value="ECO:0007669"/>
    <property type="project" value="TreeGrafter"/>
</dbReference>
<keyword evidence="13" id="KW-0175">Coiled coil</keyword>
<dbReference type="STRING" id="1860122.A9404_10730"/>
<keyword evidence="7 12" id="KW-0862">Zinc</keyword>
<evidence type="ECO:0000313" key="15">
    <source>
        <dbReference type="EMBL" id="ANJ67789.1"/>
    </source>
</evidence>
<reference evidence="15 16" key="1">
    <citation type="submission" date="2016-06" db="EMBL/GenBank/DDBJ databases">
        <title>Insight into the functional genes involving in sulfur oxidation in Pearl River water.</title>
        <authorList>
            <person name="Luo J."/>
            <person name="Tan X."/>
            <person name="Lin W."/>
        </authorList>
    </citation>
    <scope>NUCLEOTIDE SEQUENCE [LARGE SCALE GENOMIC DNA]</scope>
    <source>
        <strain evidence="15 16">LS2</strain>
    </source>
</reference>
<dbReference type="GO" id="GO:0005524">
    <property type="term" value="F:ATP binding"/>
    <property type="evidence" value="ECO:0007669"/>
    <property type="project" value="UniProtKB-UniRule"/>
</dbReference>
<dbReference type="GO" id="GO:0002161">
    <property type="term" value="F:aminoacyl-tRNA deacylase activity"/>
    <property type="evidence" value="ECO:0007669"/>
    <property type="project" value="TreeGrafter"/>
</dbReference>
<evidence type="ECO:0000256" key="1">
    <source>
        <dbReference type="ARBA" id="ARBA00004496"/>
    </source>
</evidence>
<keyword evidence="11 12" id="KW-0030">Aminoacyl-tRNA synthetase</keyword>
<dbReference type="Gene3D" id="3.30.980.10">
    <property type="entry name" value="Threonyl-trna Synthetase, Chain A, domain 2"/>
    <property type="match status" value="1"/>
</dbReference>
<dbReference type="FunFam" id="3.30.980.10:FF:000004">
    <property type="entry name" value="Alanine--tRNA ligase, cytoplasmic"/>
    <property type="match status" value="1"/>
</dbReference>
<dbReference type="OrthoDB" id="9803884at2"/>
<dbReference type="GO" id="GO:0004813">
    <property type="term" value="F:alanine-tRNA ligase activity"/>
    <property type="evidence" value="ECO:0007669"/>
    <property type="project" value="UniProtKB-UniRule"/>
</dbReference>
<dbReference type="FunFam" id="2.40.30.130:FF:000001">
    <property type="entry name" value="Alanine--tRNA ligase"/>
    <property type="match status" value="1"/>
</dbReference>
<dbReference type="Gene3D" id="3.10.310.40">
    <property type="match status" value="1"/>
</dbReference>
<proteinExistence type="inferred from homology"/>
<dbReference type="Pfam" id="PF01411">
    <property type="entry name" value="tRNA-synt_2c"/>
    <property type="match status" value="1"/>
</dbReference>
<dbReference type="SUPFAM" id="SSF101353">
    <property type="entry name" value="Putative anticodon-binding domain of alanyl-tRNA synthetase (AlaRS)"/>
    <property type="match status" value="1"/>
</dbReference>
<dbReference type="InterPro" id="IPR002318">
    <property type="entry name" value="Ala-tRNA-lgiase_IIc"/>
</dbReference>
<evidence type="ECO:0000256" key="7">
    <source>
        <dbReference type="ARBA" id="ARBA00022833"/>
    </source>
</evidence>
<dbReference type="PANTHER" id="PTHR11777">
    <property type="entry name" value="ALANYL-TRNA SYNTHETASE"/>
    <property type="match status" value="1"/>
</dbReference>
<dbReference type="FunFam" id="3.30.54.20:FF:000001">
    <property type="entry name" value="Alanine--tRNA ligase"/>
    <property type="match status" value="1"/>
</dbReference>
<dbReference type="InterPro" id="IPR045864">
    <property type="entry name" value="aa-tRNA-synth_II/BPL/LPL"/>
</dbReference>
<feature type="binding site" evidence="12">
    <location>
        <position position="665"/>
    </location>
    <ligand>
        <name>Zn(2+)</name>
        <dbReference type="ChEBI" id="CHEBI:29105"/>
    </ligand>
</feature>
<dbReference type="Pfam" id="PF07973">
    <property type="entry name" value="tRNA_SAD"/>
    <property type="match status" value="1"/>
</dbReference>
<keyword evidence="9 12" id="KW-0694">RNA-binding</keyword>
<dbReference type="FunFam" id="3.10.310.40:FF:000001">
    <property type="entry name" value="Alanine--tRNA ligase"/>
    <property type="match status" value="1"/>
</dbReference>
<feature type="binding site" evidence="12">
    <location>
        <position position="559"/>
    </location>
    <ligand>
        <name>Zn(2+)</name>
        <dbReference type="ChEBI" id="CHEBI:29105"/>
    </ligand>
</feature>
<dbReference type="InterPro" id="IPR018163">
    <property type="entry name" value="Thr/Ala-tRNA-synth_IIc_edit"/>
</dbReference>
<dbReference type="EC" id="6.1.1.7" evidence="12"/>
<dbReference type="EMBL" id="CP016027">
    <property type="protein sequence ID" value="ANJ67789.1"/>
    <property type="molecule type" value="Genomic_DNA"/>
</dbReference>
<dbReference type="SMART" id="SM00863">
    <property type="entry name" value="tRNA_SAD"/>
    <property type="match status" value="1"/>
</dbReference>
<evidence type="ECO:0000256" key="3">
    <source>
        <dbReference type="ARBA" id="ARBA00022555"/>
    </source>
</evidence>
<evidence type="ECO:0000256" key="5">
    <source>
        <dbReference type="ARBA" id="ARBA00022723"/>
    </source>
</evidence>
<dbReference type="SUPFAM" id="SSF50447">
    <property type="entry name" value="Translation proteins"/>
    <property type="match status" value="1"/>
</dbReference>
<dbReference type="InterPro" id="IPR009000">
    <property type="entry name" value="Transl_B-barrel_sf"/>
</dbReference>
<dbReference type="PANTHER" id="PTHR11777:SF9">
    <property type="entry name" value="ALANINE--TRNA LIGASE, CYTOPLASMIC"/>
    <property type="match status" value="1"/>
</dbReference>
<dbReference type="Gene3D" id="6.10.250.550">
    <property type="match status" value="1"/>
</dbReference>
<dbReference type="Proteomes" id="UP000078596">
    <property type="component" value="Chromosome"/>
</dbReference>
<keyword evidence="8 12" id="KW-0067">ATP-binding</keyword>
<feature type="coiled-coil region" evidence="13">
    <location>
        <begin position="720"/>
        <end position="747"/>
    </location>
</feature>
<comment type="domain">
    <text evidence="12">Consists of three domains; the N-terminal catalytic domain, the editing domain and the C-terminal C-Ala domain. The editing domain removes incorrectly charged amino acids, while the C-Ala domain, along with tRNA(Ala), serves as a bridge to cooperatively bring together the editing and aminoacylation centers thus stimulating deacylation of misacylated tRNAs.</text>
</comment>
<dbReference type="GO" id="GO:0005829">
    <property type="term" value="C:cytosol"/>
    <property type="evidence" value="ECO:0007669"/>
    <property type="project" value="TreeGrafter"/>
</dbReference>
<keyword evidence="10 12" id="KW-0648">Protein biosynthesis</keyword>
<evidence type="ECO:0000256" key="13">
    <source>
        <dbReference type="SAM" id="Coils"/>
    </source>
</evidence>
<dbReference type="Gene3D" id="3.30.54.20">
    <property type="match status" value="1"/>
</dbReference>
<sequence>MKTTAELRTAFLEYFHAHGHEIVPSSSLIPAHDPTLLFTNAGMVQFKDAFLGLEQRSNPRAVSCQRCVRAGGKHNDLENVGYTARHHTFFEMLGNFSFGDYFKAEAIRFGWEFLTQTLKLPTERLLVTVYHTDDEAFALWRDEIGVPADRVLRIGDKPSGGSDNFWQMGDTGPCGPCTEIFYDHGAHIPGGPPGSPEEDGDRFIEIWNIVFMQYDRSSDGQLHPLPKPSVDTGMGIERLAAILQGVHSNYEIDLFRHLIGAAQAITGAADAQSSSLKVLADHIRSCAFLIVDGVRPGNEGRDYVLRRIIRRAARHGHKLGVDEPFFYRLVQPLVAVMGEAYPELTAVQEEVARVLRVEEERFLQTLASGMQVLDSELTNLPANGEIPGDVIFKLYDTHGFPFDLTADIARERGMTVDVAGFEHAMAERRAQSRAASQFAQHVQAVEVASATCFEGYAQESGEGEVQALVHDGEAVMALEAGQSGALVLDRTPFYAESGGQVGDTGVITVGGGRFVVTDTQKQGTSFLHYGEVIEGRVVVGDAARGEVDHERRAAIRLNHSATHLLHAALRQVLGTHVQQKGSRVSAESLRFDFSQPEPISSEQLREIERIVNAQIRENHPVETREMAIDEARTAGAMALFGEKYGDVVRVVSMGPFSMELCGGIHARRGGDIGLFKIVSEGGVASGVRRIEAVTGAAALAVLEDTDAALAEIAGLVKGSRQDAVSRVTQMMERSRQLERELAEIKGKLAAQAGGDLVAQAESVGDAKILVAELPGADVPTLRDTVDQLKNKLGRAAVLLASVEDGKVRLIAGVSKDLTGTIKAGDLVNVAAAPVGGKGGGRPDMAQAGGTQPDQLSTALTDAASWLRQQLA</sequence>
<evidence type="ECO:0000259" key="14">
    <source>
        <dbReference type="PROSITE" id="PS50860"/>
    </source>
</evidence>
<dbReference type="GO" id="GO:0000049">
    <property type="term" value="F:tRNA binding"/>
    <property type="evidence" value="ECO:0007669"/>
    <property type="project" value="UniProtKB-KW"/>
</dbReference>
<keyword evidence="5 12" id="KW-0479">Metal-binding</keyword>
<dbReference type="Gene3D" id="3.30.930.10">
    <property type="entry name" value="Bira Bifunctional Protein, Domain 2"/>
    <property type="match status" value="1"/>
</dbReference>
<keyword evidence="16" id="KW-1185">Reference proteome</keyword>
<dbReference type="InterPro" id="IPR003156">
    <property type="entry name" value="DHHA1_dom"/>
</dbReference>
<evidence type="ECO:0000256" key="10">
    <source>
        <dbReference type="ARBA" id="ARBA00022917"/>
    </source>
</evidence>
<dbReference type="SUPFAM" id="SSF55186">
    <property type="entry name" value="ThrRS/AlaRS common domain"/>
    <property type="match status" value="1"/>
</dbReference>
<dbReference type="CDD" id="cd00673">
    <property type="entry name" value="AlaRS_core"/>
    <property type="match status" value="1"/>
</dbReference>
<comment type="cofactor">
    <cofactor evidence="12">
        <name>Zn(2+)</name>
        <dbReference type="ChEBI" id="CHEBI:29105"/>
    </cofactor>
    <text evidence="12">Binds 1 zinc ion per subunit.</text>
</comment>
<dbReference type="NCBIfam" id="TIGR00344">
    <property type="entry name" value="alaS"/>
    <property type="match status" value="1"/>
</dbReference>
<dbReference type="Gene3D" id="2.40.30.130">
    <property type="match status" value="1"/>
</dbReference>
<keyword evidence="3 12" id="KW-0820">tRNA-binding</keyword>
<dbReference type="RefSeq" id="WP_066101355.1">
    <property type="nucleotide sequence ID" value="NZ_CP016027.1"/>
</dbReference>
<dbReference type="InterPro" id="IPR023033">
    <property type="entry name" value="Ala_tRNA_ligase_euk/bac"/>
</dbReference>
<evidence type="ECO:0000256" key="11">
    <source>
        <dbReference type="ARBA" id="ARBA00023146"/>
    </source>
</evidence>
<dbReference type="AlphaFoldDB" id="A0A191ZIT2"/>
<keyword evidence="6 12" id="KW-0547">Nucleotide-binding</keyword>
<feature type="domain" description="Alanyl-transfer RNA synthetases family profile" evidence="14">
    <location>
        <begin position="2"/>
        <end position="704"/>
    </location>
</feature>
<protein>
    <recommendedName>
        <fullName evidence="12">Alanine--tRNA ligase</fullName>
        <ecNumber evidence="12">6.1.1.7</ecNumber>
    </recommendedName>
    <alternativeName>
        <fullName evidence="12">Alanyl-tRNA synthetase</fullName>
        <shortName evidence="12">AlaRS</shortName>
    </alternativeName>
</protein>